<dbReference type="EMBL" id="CM007387">
    <property type="protein sequence ID" value="ONK64400.1"/>
    <property type="molecule type" value="Genomic_DNA"/>
</dbReference>
<sequence length="160" mass="17451">MAIFMGPRRLLLSVLVVSICLLSSSLVRGIDFEYCNKRANYPVNINGVEIHPDPIQGGQPAQFKISASAGDAISEGKVVIDVNYYFFHVHSETKNLCEETNCPVATGDFVMSHEQTLPSFTPPGSYTLTMKVYGEDGKEELTCISFGFSIGFLSSSIADI</sequence>
<dbReference type="GO" id="GO:0032366">
    <property type="term" value="P:intracellular sterol transport"/>
    <property type="evidence" value="ECO:0007669"/>
    <property type="project" value="InterPro"/>
</dbReference>
<accession>A0A5P1EK25</accession>
<dbReference type="Gene3D" id="2.60.40.770">
    <property type="match status" value="1"/>
</dbReference>
<comment type="subunit">
    <text evidence="3">Monomer.</text>
</comment>
<dbReference type="PANTHER" id="PTHR11306">
    <property type="entry name" value="NIEMANN PICK TYPE C2 PROTEIN NPC2-RELATED"/>
    <property type="match status" value="1"/>
</dbReference>
<evidence type="ECO:0000256" key="7">
    <source>
        <dbReference type="SAM" id="SignalP"/>
    </source>
</evidence>
<evidence type="ECO:0000313" key="10">
    <source>
        <dbReference type="Proteomes" id="UP000243459"/>
    </source>
</evidence>
<feature type="signal peptide" evidence="7">
    <location>
        <begin position="1"/>
        <end position="29"/>
    </location>
</feature>
<dbReference type="GO" id="GO:0032934">
    <property type="term" value="F:sterol binding"/>
    <property type="evidence" value="ECO:0007669"/>
    <property type="project" value="InterPro"/>
</dbReference>
<dbReference type="AlphaFoldDB" id="A0A5P1EK25"/>
<dbReference type="CDD" id="cd00917">
    <property type="entry name" value="PG-PI_TP"/>
    <property type="match status" value="1"/>
</dbReference>
<dbReference type="PANTHER" id="PTHR11306:SF0">
    <property type="entry name" value="PHOSPHATIDYLGLYCEROL_PHOSPHATIDYLINOSITOL TRANSFER PROTEIN"/>
    <property type="match status" value="1"/>
</dbReference>
<dbReference type="InterPro" id="IPR033917">
    <property type="entry name" value="ML_PG-PI_TP"/>
</dbReference>
<dbReference type="InterPro" id="IPR014756">
    <property type="entry name" value="Ig_E-set"/>
</dbReference>
<evidence type="ECO:0000256" key="3">
    <source>
        <dbReference type="ARBA" id="ARBA00011245"/>
    </source>
</evidence>
<proteinExistence type="inferred from homology"/>
<dbReference type="Gramene" id="ONK64400">
    <property type="protein sequence ID" value="ONK64400"/>
    <property type="gene ID" value="A4U43_C07F25460"/>
</dbReference>
<evidence type="ECO:0000256" key="2">
    <source>
        <dbReference type="ARBA" id="ARBA00006370"/>
    </source>
</evidence>
<evidence type="ECO:0000259" key="8">
    <source>
        <dbReference type="SMART" id="SM00737"/>
    </source>
</evidence>
<organism evidence="9 10">
    <name type="scientific">Asparagus officinalis</name>
    <name type="common">Garden asparagus</name>
    <dbReference type="NCBI Taxonomy" id="4686"/>
    <lineage>
        <taxon>Eukaryota</taxon>
        <taxon>Viridiplantae</taxon>
        <taxon>Streptophyta</taxon>
        <taxon>Embryophyta</taxon>
        <taxon>Tracheophyta</taxon>
        <taxon>Spermatophyta</taxon>
        <taxon>Magnoliopsida</taxon>
        <taxon>Liliopsida</taxon>
        <taxon>Asparagales</taxon>
        <taxon>Asparagaceae</taxon>
        <taxon>Asparagoideae</taxon>
        <taxon>Asparagus</taxon>
    </lineage>
</organism>
<keyword evidence="4" id="KW-0813">Transport</keyword>
<comment type="function">
    <text evidence="1">Catalyzes the intermembrane transfer of phosphatidylglycerol and phosphatidylinositol.</text>
</comment>
<feature type="domain" description="MD-2-related lipid-recognition" evidence="8">
    <location>
        <begin position="32"/>
        <end position="148"/>
    </location>
</feature>
<dbReference type="FunFam" id="2.60.40.770:FF:000002">
    <property type="entry name" value="putative phosphatidylglycerol/phosphatidylinositol transfer protein DDB_G0282179"/>
    <property type="match status" value="1"/>
</dbReference>
<reference evidence="10" key="1">
    <citation type="journal article" date="2017" name="Nat. Commun.">
        <title>The asparagus genome sheds light on the origin and evolution of a young Y chromosome.</title>
        <authorList>
            <person name="Harkess A."/>
            <person name="Zhou J."/>
            <person name="Xu C."/>
            <person name="Bowers J.E."/>
            <person name="Van der Hulst R."/>
            <person name="Ayyampalayam S."/>
            <person name="Mercati F."/>
            <person name="Riccardi P."/>
            <person name="McKain M.R."/>
            <person name="Kakrana A."/>
            <person name="Tang H."/>
            <person name="Ray J."/>
            <person name="Groenendijk J."/>
            <person name="Arikit S."/>
            <person name="Mathioni S.M."/>
            <person name="Nakano M."/>
            <person name="Shan H."/>
            <person name="Telgmann-Rauber A."/>
            <person name="Kanno A."/>
            <person name="Yue Z."/>
            <person name="Chen H."/>
            <person name="Li W."/>
            <person name="Chen Y."/>
            <person name="Xu X."/>
            <person name="Zhang Y."/>
            <person name="Luo S."/>
            <person name="Chen H."/>
            <person name="Gao J."/>
            <person name="Mao Z."/>
            <person name="Pires J.C."/>
            <person name="Luo M."/>
            <person name="Kudrna D."/>
            <person name="Wing R.A."/>
            <person name="Meyers B.C."/>
            <person name="Yi K."/>
            <person name="Kong H."/>
            <person name="Lavrijsen P."/>
            <person name="Sunseri F."/>
            <person name="Falavigna A."/>
            <person name="Ye Y."/>
            <person name="Leebens-Mack J.H."/>
            <person name="Chen G."/>
        </authorList>
    </citation>
    <scope>NUCLEOTIDE SEQUENCE [LARGE SCALE GENOMIC DNA]</scope>
    <source>
        <strain evidence="10">cv. DH0086</strain>
    </source>
</reference>
<gene>
    <name evidence="9" type="ORF">A4U43_C07F25460</name>
</gene>
<dbReference type="SMART" id="SM00737">
    <property type="entry name" value="ML"/>
    <property type="match status" value="1"/>
</dbReference>
<dbReference type="OrthoDB" id="6409159at2759"/>
<dbReference type="SUPFAM" id="SSF81296">
    <property type="entry name" value="E set domains"/>
    <property type="match status" value="1"/>
</dbReference>
<comment type="similarity">
    <text evidence="2">Belongs to the NPC2 family.</text>
</comment>
<evidence type="ECO:0000256" key="4">
    <source>
        <dbReference type="ARBA" id="ARBA00022448"/>
    </source>
</evidence>
<evidence type="ECO:0000256" key="1">
    <source>
        <dbReference type="ARBA" id="ARBA00002053"/>
    </source>
</evidence>
<dbReference type="Proteomes" id="UP000243459">
    <property type="component" value="Chromosome 7"/>
</dbReference>
<feature type="chain" id="PRO_5024357454" description="MD-2-related lipid-recognition domain-containing protein" evidence="7">
    <location>
        <begin position="30"/>
        <end position="160"/>
    </location>
</feature>
<evidence type="ECO:0000256" key="6">
    <source>
        <dbReference type="ARBA" id="ARBA00023055"/>
    </source>
</evidence>
<keyword evidence="6" id="KW-0445">Lipid transport</keyword>
<keyword evidence="10" id="KW-1185">Reference proteome</keyword>
<dbReference type="InterPro" id="IPR003172">
    <property type="entry name" value="ML_dom"/>
</dbReference>
<evidence type="ECO:0000313" key="9">
    <source>
        <dbReference type="EMBL" id="ONK64400.1"/>
    </source>
</evidence>
<dbReference type="Pfam" id="PF02221">
    <property type="entry name" value="E1_DerP2_DerF2"/>
    <property type="match status" value="1"/>
</dbReference>
<evidence type="ECO:0000256" key="5">
    <source>
        <dbReference type="ARBA" id="ARBA00022729"/>
    </source>
</evidence>
<keyword evidence="5 7" id="KW-0732">Signal</keyword>
<name>A0A5P1EK25_ASPOF</name>
<protein>
    <recommendedName>
        <fullName evidence="8">MD-2-related lipid-recognition domain-containing protein</fullName>
    </recommendedName>
</protein>
<dbReference type="OMA" id="TCLTFNT"/>
<dbReference type="InterPro" id="IPR039670">
    <property type="entry name" value="NPC2-like"/>
</dbReference>